<organism evidence="1 2">
    <name type="scientific">Psychrobacter urativorans</name>
    <dbReference type="NCBI Taxonomy" id="45610"/>
    <lineage>
        <taxon>Bacteria</taxon>
        <taxon>Pseudomonadati</taxon>
        <taxon>Pseudomonadota</taxon>
        <taxon>Gammaproteobacteria</taxon>
        <taxon>Moraxellales</taxon>
        <taxon>Moraxellaceae</taxon>
        <taxon>Psychrobacter</taxon>
    </lineage>
</organism>
<reference evidence="1 2" key="1">
    <citation type="submission" date="2015-09" db="EMBL/GenBank/DDBJ databases">
        <title>Complete genome of Psychrobacter urativorans R10.10B.</title>
        <authorList>
            <person name="See-Too W.S."/>
            <person name="Chan K.G."/>
        </authorList>
    </citation>
    <scope>NUCLEOTIDE SEQUENCE [LARGE SCALE GENOMIC DNA]</scope>
    <source>
        <strain evidence="1 2">R10.10B</strain>
    </source>
</reference>
<evidence type="ECO:0000313" key="2">
    <source>
        <dbReference type="Proteomes" id="UP000059847"/>
    </source>
</evidence>
<accession>A0A0M5MQ69</accession>
<protein>
    <submittedName>
        <fullName evidence="1">Uncharacterized protein</fullName>
    </submittedName>
</protein>
<dbReference type="STRING" id="45610.AOC03_04660"/>
<dbReference type="EMBL" id="CP012678">
    <property type="protein sequence ID" value="ALF60750.1"/>
    <property type="molecule type" value="Genomic_DNA"/>
</dbReference>
<sequence length="329" mass="37270">MNGLIEAQVAFMQQWLSSQAEPLAMQAWQWFGAQSFSQYVSHEDLQHLMNDWLLSQPMSEMMRADIRDILHTIIYHPVNDDVPLSELIDDSQIDTLANYIGSHEQQRNILIHSLIGNDTFADLLTQTLHHAINDFMETTLDKAGGVGKLMKLGRSSFEKATNRNLDDKLQAYLHRNIKDLTRRAETNAQAHLSNEEVARLLITGWARIKDEPISQLQAYLSDEPDNNSIDLIEASVQHSYNRLRLSPYLQSLVTASVKTWYHQHQSDSFATLALGLNIDTQAMTALSTALLPLAHDAISSDFFTDHIREMLHAFYAQPDIKQSLTSGIS</sequence>
<keyword evidence="2" id="KW-1185">Reference proteome</keyword>
<gene>
    <name evidence="1" type="ORF">AOC03_04660</name>
</gene>
<evidence type="ECO:0000313" key="1">
    <source>
        <dbReference type="EMBL" id="ALF60750.1"/>
    </source>
</evidence>
<dbReference type="AlphaFoldDB" id="A0A0M5MQ69"/>
<dbReference type="Proteomes" id="UP000059847">
    <property type="component" value="Chromosome"/>
</dbReference>
<proteinExistence type="predicted"/>
<name>A0A0M5MQ69_9GAMM</name>
<dbReference type="KEGG" id="pur:AOC03_04660"/>